<feature type="compositionally biased region" description="Basic and acidic residues" evidence="1">
    <location>
        <begin position="226"/>
        <end position="238"/>
    </location>
</feature>
<organism evidence="2 3">
    <name type="scientific">Mycena rosella</name>
    <name type="common">Pink bonnet</name>
    <name type="synonym">Agaricus rosellus</name>
    <dbReference type="NCBI Taxonomy" id="1033263"/>
    <lineage>
        <taxon>Eukaryota</taxon>
        <taxon>Fungi</taxon>
        <taxon>Dikarya</taxon>
        <taxon>Basidiomycota</taxon>
        <taxon>Agaricomycotina</taxon>
        <taxon>Agaricomycetes</taxon>
        <taxon>Agaricomycetidae</taxon>
        <taxon>Agaricales</taxon>
        <taxon>Marasmiineae</taxon>
        <taxon>Mycenaceae</taxon>
        <taxon>Mycena</taxon>
    </lineage>
</organism>
<name>A0AAD7BAM3_MYCRO</name>
<feature type="region of interest" description="Disordered" evidence="1">
    <location>
        <begin position="1"/>
        <end position="22"/>
    </location>
</feature>
<feature type="region of interest" description="Disordered" evidence="1">
    <location>
        <begin position="49"/>
        <end position="87"/>
    </location>
</feature>
<evidence type="ECO:0000313" key="2">
    <source>
        <dbReference type="EMBL" id="KAJ7615800.1"/>
    </source>
</evidence>
<keyword evidence="3" id="KW-1185">Reference proteome</keyword>
<dbReference type="EMBL" id="JARKIE010000824">
    <property type="protein sequence ID" value="KAJ7615800.1"/>
    <property type="molecule type" value="Genomic_DNA"/>
</dbReference>
<evidence type="ECO:0000256" key="1">
    <source>
        <dbReference type="SAM" id="MobiDB-lite"/>
    </source>
</evidence>
<sequence>MRADAERTPSAPAQPPRLRVTPCLHVTPAPESPGALHELRDLHALVHAPAPPRARRSPALRASAARQHRFSDSPRTPRGTPAQATSLPHFLPSIAVNSRRPSSHAAVTLAARHNERLDGRGGLQGQICEHVSQLRRNDALAKRNKERKGMRHAGDAGSGTRKESAMRGAGQAGYNVECGEKGTGGRDNVRGGRASAREGGDREGRKGKEGGSDEEADGMRTRTRRWHEADADADEQGKNGKIGEIGRGRGDGKSIDIDIPNTKIPAFAGITVFAHTGRDRALDAVQGKAQEDLDLGGNISEWAKGMKEGVWGGLSGRTAGIRRTVGAGRCTAYSLDAVRTTGRARPRCGSVKKGGYDGADKPARVMKDKNEGIE</sequence>
<reference evidence="2" key="1">
    <citation type="submission" date="2023-03" db="EMBL/GenBank/DDBJ databases">
        <title>Massive genome expansion in bonnet fungi (Mycena s.s.) driven by repeated elements and novel gene families across ecological guilds.</title>
        <authorList>
            <consortium name="Lawrence Berkeley National Laboratory"/>
            <person name="Harder C.B."/>
            <person name="Miyauchi S."/>
            <person name="Viragh M."/>
            <person name="Kuo A."/>
            <person name="Thoen E."/>
            <person name="Andreopoulos B."/>
            <person name="Lu D."/>
            <person name="Skrede I."/>
            <person name="Drula E."/>
            <person name="Henrissat B."/>
            <person name="Morin E."/>
            <person name="Kohler A."/>
            <person name="Barry K."/>
            <person name="LaButti K."/>
            <person name="Morin E."/>
            <person name="Salamov A."/>
            <person name="Lipzen A."/>
            <person name="Mereny Z."/>
            <person name="Hegedus B."/>
            <person name="Baldrian P."/>
            <person name="Stursova M."/>
            <person name="Weitz H."/>
            <person name="Taylor A."/>
            <person name="Grigoriev I.V."/>
            <person name="Nagy L.G."/>
            <person name="Martin F."/>
            <person name="Kauserud H."/>
        </authorList>
    </citation>
    <scope>NUCLEOTIDE SEQUENCE</scope>
    <source>
        <strain evidence="2">CBHHK067</strain>
    </source>
</reference>
<proteinExistence type="predicted"/>
<evidence type="ECO:0000313" key="3">
    <source>
        <dbReference type="Proteomes" id="UP001221757"/>
    </source>
</evidence>
<accession>A0AAD7BAM3</accession>
<dbReference type="Proteomes" id="UP001221757">
    <property type="component" value="Unassembled WGS sequence"/>
</dbReference>
<feature type="compositionally biased region" description="Basic and acidic residues" evidence="1">
    <location>
        <begin position="178"/>
        <end position="211"/>
    </location>
</feature>
<comment type="caution">
    <text evidence="2">The sequence shown here is derived from an EMBL/GenBank/DDBJ whole genome shotgun (WGS) entry which is preliminary data.</text>
</comment>
<feature type="compositionally biased region" description="Basic and acidic residues" evidence="1">
    <location>
        <begin position="354"/>
        <end position="374"/>
    </location>
</feature>
<protein>
    <submittedName>
        <fullName evidence="2">Uncharacterized protein</fullName>
    </submittedName>
</protein>
<feature type="region of interest" description="Disordered" evidence="1">
    <location>
        <begin position="140"/>
        <end position="249"/>
    </location>
</feature>
<feature type="region of interest" description="Disordered" evidence="1">
    <location>
        <begin position="349"/>
        <end position="374"/>
    </location>
</feature>
<gene>
    <name evidence="2" type="ORF">B0H17DRAFT_1188875</name>
</gene>
<feature type="non-terminal residue" evidence="2">
    <location>
        <position position="1"/>
    </location>
</feature>
<dbReference type="AlphaFoldDB" id="A0AAD7BAM3"/>